<dbReference type="SUPFAM" id="SSF55920">
    <property type="entry name" value="Creatinase/aminopeptidase"/>
    <property type="match status" value="1"/>
</dbReference>
<dbReference type="SUPFAM" id="SSF53092">
    <property type="entry name" value="Creatinase/prolidase N-terminal domain"/>
    <property type="match status" value="1"/>
</dbReference>
<feature type="domain" description="Creatinase N-terminal" evidence="2">
    <location>
        <begin position="50"/>
        <end position="180"/>
    </location>
</feature>
<evidence type="ECO:0000313" key="3">
    <source>
        <dbReference type="EMBL" id="MBD8504912.1"/>
    </source>
</evidence>
<protein>
    <submittedName>
        <fullName evidence="3">Aminopeptidase P family protein</fullName>
    </submittedName>
</protein>
<dbReference type="PANTHER" id="PTHR46112:SF2">
    <property type="entry name" value="XAA-PRO AMINOPEPTIDASE P-RELATED"/>
    <property type="match status" value="1"/>
</dbReference>
<organism evidence="3 4">
    <name type="scientific">Lolliginicoccus lacisalsi</name>
    <dbReference type="NCBI Taxonomy" id="2742202"/>
    <lineage>
        <taxon>Bacteria</taxon>
        <taxon>Bacillati</taxon>
        <taxon>Actinomycetota</taxon>
        <taxon>Actinomycetes</taxon>
        <taxon>Mycobacteriales</taxon>
        <taxon>Hoyosellaceae</taxon>
        <taxon>Lolliginicoccus</taxon>
    </lineage>
</organism>
<reference evidence="3" key="1">
    <citation type="submission" date="2020-09" db="EMBL/GenBank/DDBJ databases">
        <title>Hoyosella lacisalsi sp. nov., a halotolerant actinobacterium isolated from soil of Lake Gudzhirganskoe.</title>
        <authorList>
            <person name="Yang Q."/>
            <person name="Guo P.Y."/>
            <person name="Liu S.W."/>
            <person name="Li F.N."/>
            <person name="Sun C.H."/>
        </authorList>
    </citation>
    <scope>NUCLEOTIDE SEQUENCE</scope>
    <source>
        <strain evidence="3">G463</strain>
    </source>
</reference>
<dbReference type="InterPro" id="IPR036005">
    <property type="entry name" value="Creatinase/aminopeptidase-like"/>
</dbReference>
<keyword evidence="4" id="KW-1185">Reference proteome</keyword>
<dbReference type="CDD" id="cd01066">
    <property type="entry name" value="APP_MetAP"/>
    <property type="match status" value="1"/>
</dbReference>
<dbReference type="Gene3D" id="3.40.350.10">
    <property type="entry name" value="Creatinase/prolidase N-terminal domain"/>
    <property type="match status" value="1"/>
</dbReference>
<dbReference type="InterPro" id="IPR000994">
    <property type="entry name" value="Pept_M24"/>
</dbReference>
<dbReference type="EMBL" id="JACYWE010000001">
    <property type="protein sequence ID" value="MBD8504912.1"/>
    <property type="molecule type" value="Genomic_DNA"/>
</dbReference>
<dbReference type="InterPro" id="IPR050659">
    <property type="entry name" value="Peptidase_M24B"/>
</dbReference>
<sequence>MGSNPVTKKSPVVEPLAGCSPPGWLSDPDRLAAVAAAEPPAFPPEEYEDRLRRVREAMADNGLDALLVSRPSAVEYLCGYFSAETIPQPLFVTAHDLVLFVPDFEVGRAVASSVAPLVRYFRYATAHTAYAAVAEFIAHGVGGGRIGADSRTPITMIDVLRDAECDVEPGSDMVDAVRIVMSPAEIECVRIAGESTERGVQAAYLAAARPGATDASVAAAISGALVEQATSRSAWQVVVATGNRASIPHSTWRGVPLVEGSTFLEFAGTHHRYHAPIMRTFCKGEPSPLVSRLAGLARECVAGVLETARAGAPCDEVARTVSKQLGTLPEGVVFHELFGYPVGLAHPPHWMDSVPFNITIDNPEPLREGMVFHMPGSFRSIGEAGVGVSQTFAITATGTEVLTLGSAEMVQL</sequence>
<evidence type="ECO:0000259" key="1">
    <source>
        <dbReference type="Pfam" id="PF00557"/>
    </source>
</evidence>
<dbReference type="Pfam" id="PF01321">
    <property type="entry name" value="Creatinase_N"/>
    <property type="match status" value="1"/>
</dbReference>
<keyword evidence="3" id="KW-0378">Hydrolase</keyword>
<dbReference type="Proteomes" id="UP000642993">
    <property type="component" value="Unassembled WGS sequence"/>
</dbReference>
<keyword evidence="3" id="KW-0031">Aminopeptidase</keyword>
<dbReference type="PANTHER" id="PTHR46112">
    <property type="entry name" value="AMINOPEPTIDASE"/>
    <property type="match status" value="1"/>
</dbReference>
<evidence type="ECO:0000259" key="2">
    <source>
        <dbReference type="Pfam" id="PF01321"/>
    </source>
</evidence>
<feature type="domain" description="Peptidase M24" evidence="1">
    <location>
        <begin position="187"/>
        <end position="396"/>
    </location>
</feature>
<dbReference type="RefSeq" id="WP_192037413.1">
    <property type="nucleotide sequence ID" value="NZ_JACYWE010000001.1"/>
</dbReference>
<proteinExistence type="predicted"/>
<evidence type="ECO:0000313" key="4">
    <source>
        <dbReference type="Proteomes" id="UP000642993"/>
    </source>
</evidence>
<dbReference type="AlphaFoldDB" id="A0A927JAM2"/>
<dbReference type="Pfam" id="PF00557">
    <property type="entry name" value="Peptidase_M24"/>
    <property type="match status" value="1"/>
</dbReference>
<dbReference type="InterPro" id="IPR000587">
    <property type="entry name" value="Creatinase_N"/>
</dbReference>
<dbReference type="Gene3D" id="3.90.230.10">
    <property type="entry name" value="Creatinase/methionine aminopeptidase superfamily"/>
    <property type="match status" value="1"/>
</dbReference>
<dbReference type="InterPro" id="IPR029149">
    <property type="entry name" value="Creatin/AminoP/Spt16_N"/>
</dbReference>
<dbReference type="GO" id="GO:0004177">
    <property type="term" value="F:aminopeptidase activity"/>
    <property type="evidence" value="ECO:0007669"/>
    <property type="project" value="UniProtKB-KW"/>
</dbReference>
<gene>
    <name evidence="3" type="ORF">HT102_00225</name>
</gene>
<name>A0A927JAM2_9ACTN</name>
<keyword evidence="3" id="KW-0645">Protease</keyword>
<comment type="caution">
    <text evidence="3">The sequence shown here is derived from an EMBL/GenBank/DDBJ whole genome shotgun (WGS) entry which is preliminary data.</text>
</comment>
<accession>A0A927JAM2</accession>